<evidence type="ECO:0000313" key="2">
    <source>
        <dbReference type="Proteomes" id="UP000054321"/>
    </source>
</evidence>
<dbReference type="HOGENOM" id="CLU_2794589_0_0_1"/>
<organism evidence="1 2">
    <name type="scientific">Oidiodendron maius (strain Zn)</name>
    <dbReference type="NCBI Taxonomy" id="913774"/>
    <lineage>
        <taxon>Eukaryota</taxon>
        <taxon>Fungi</taxon>
        <taxon>Dikarya</taxon>
        <taxon>Ascomycota</taxon>
        <taxon>Pezizomycotina</taxon>
        <taxon>Leotiomycetes</taxon>
        <taxon>Leotiomycetes incertae sedis</taxon>
        <taxon>Myxotrichaceae</taxon>
        <taxon>Oidiodendron</taxon>
    </lineage>
</organism>
<gene>
    <name evidence="1" type="ORF">OIDMADRAFT_20208</name>
</gene>
<dbReference type="EMBL" id="KN832881">
    <property type="protein sequence ID" value="KIM97712.1"/>
    <property type="molecule type" value="Genomic_DNA"/>
</dbReference>
<evidence type="ECO:0000313" key="1">
    <source>
        <dbReference type="EMBL" id="KIM97712.1"/>
    </source>
</evidence>
<proteinExistence type="predicted"/>
<dbReference type="AlphaFoldDB" id="A0A0C3D739"/>
<reference evidence="2" key="2">
    <citation type="submission" date="2015-01" db="EMBL/GenBank/DDBJ databases">
        <title>Evolutionary Origins and Diversification of the Mycorrhizal Mutualists.</title>
        <authorList>
            <consortium name="DOE Joint Genome Institute"/>
            <consortium name="Mycorrhizal Genomics Consortium"/>
            <person name="Kohler A."/>
            <person name="Kuo A."/>
            <person name="Nagy L.G."/>
            <person name="Floudas D."/>
            <person name="Copeland A."/>
            <person name="Barry K.W."/>
            <person name="Cichocki N."/>
            <person name="Veneault-Fourrey C."/>
            <person name="LaButti K."/>
            <person name="Lindquist E.A."/>
            <person name="Lipzen A."/>
            <person name="Lundell T."/>
            <person name="Morin E."/>
            <person name="Murat C."/>
            <person name="Riley R."/>
            <person name="Ohm R."/>
            <person name="Sun H."/>
            <person name="Tunlid A."/>
            <person name="Henrissat B."/>
            <person name="Grigoriev I.V."/>
            <person name="Hibbett D.S."/>
            <person name="Martin F."/>
        </authorList>
    </citation>
    <scope>NUCLEOTIDE SEQUENCE [LARGE SCALE GENOMIC DNA]</scope>
    <source>
        <strain evidence="2">Zn</strain>
    </source>
</reference>
<protein>
    <submittedName>
        <fullName evidence="1">Uncharacterized protein</fullName>
    </submittedName>
</protein>
<reference evidence="1 2" key="1">
    <citation type="submission" date="2014-04" db="EMBL/GenBank/DDBJ databases">
        <authorList>
            <consortium name="DOE Joint Genome Institute"/>
            <person name="Kuo A."/>
            <person name="Martino E."/>
            <person name="Perotto S."/>
            <person name="Kohler A."/>
            <person name="Nagy L.G."/>
            <person name="Floudas D."/>
            <person name="Copeland A."/>
            <person name="Barry K.W."/>
            <person name="Cichocki N."/>
            <person name="Veneault-Fourrey C."/>
            <person name="LaButti K."/>
            <person name="Lindquist E.A."/>
            <person name="Lipzen A."/>
            <person name="Lundell T."/>
            <person name="Morin E."/>
            <person name="Murat C."/>
            <person name="Sun H."/>
            <person name="Tunlid A."/>
            <person name="Henrissat B."/>
            <person name="Grigoriev I.V."/>
            <person name="Hibbett D.S."/>
            <person name="Martin F."/>
            <person name="Nordberg H.P."/>
            <person name="Cantor M.N."/>
            <person name="Hua S.X."/>
        </authorList>
    </citation>
    <scope>NUCLEOTIDE SEQUENCE [LARGE SCALE GENOMIC DNA]</scope>
    <source>
        <strain evidence="1 2">Zn</strain>
    </source>
</reference>
<name>A0A0C3D739_OIDMZ</name>
<dbReference type="InParanoid" id="A0A0C3D739"/>
<dbReference type="Proteomes" id="UP000054321">
    <property type="component" value="Unassembled WGS sequence"/>
</dbReference>
<accession>A0A0C3D739</accession>
<sequence>MSGLLSAALLAADENSTLSPILYPVHLGYCADDYSYGKLSPPVEPESVRSDASAGRRTVLDECRGVTV</sequence>
<keyword evidence="2" id="KW-1185">Reference proteome</keyword>